<dbReference type="GO" id="GO:0016787">
    <property type="term" value="F:hydrolase activity"/>
    <property type="evidence" value="ECO:0007669"/>
    <property type="project" value="UniProtKB-KW"/>
</dbReference>
<organism evidence="4">
    <name type="scientific">hydrothermal vent metagenome</name>
    <dbReference type="NCBI Taxonomy" id="652676"/>
    <lineage>
        <taxon>unclassified sequences</taxon>
        <taxon>metagenomes</taxon>
        <taxon>ecological metagenomes</taxon>
    </lineage>
</organism>
<evidence type="ECO:0000256" key="2">
    <source>
        <dbReference type="ARBA" id="ARBA00022801"/>
    </source>
</evidence>
<reference evidence="4" key="1">
    <citation type="submission" date="2018-06" db="EMBL/GenBank/DDBJ databases">
        <authorList>
            <person name="Zhirakovskaya E."/>
        </authorList>
    </citation>
    <scope>NUCLEOTIDE SEQUENCE</scope>
</reference>
<keyword evidence="1" id="KW-0145">Chemotaxis</keyword>
<dbReference type="Pfam" id="PF04509">
    <property type="entry name" value="CheC"/>
    <property type="match status" value="1"/>
</dbReference>
<sequence length="207" mass="23135">MSSNIPEFTEDEYDFLGEITNMAMGQAGSALAEFLEVFVELSVPMVKIVEAGQIIPVLSDMTKEYKEVSATRQAFYNSISGEVISLFNKDACVAVADLMGYDEQLDPAKEEELILELSNILVGACINGLGGLIKTEVSFSKPAILCERMPIKDLLNSVFAPEKLNWDYTLMLKVDFKLEEREFKSDLLIFMSDESIEVLRNSSDKFL</sequence>
<evidence type="ECO:0000256" key="1">
    <source>
        <dbReference type="ARBA" id="ARBA00022500"/>
    </source>
</evidence>
<dbReference type="Gene3D" id="3.40.1550.10">
    <property type="entry name" value="CheC-like"/>
    <property type="match status" value="1"/>
</dbReference>
<dbReference type="CDD" id="cd17910">
    <property type="entry name" value="CheC_ClassII"/>
    <property type="match status" value="1"/>
</dbReference>
<dbReference type="PANTHER" id="PTHR43693">
    <property type="entry name" value="PROTEIN PHOSPHATASE CHEZ"/>
    <property type="match status" value="1"/>
</dbReference>
<dbReference type="InterPro" id="IPR028976">
    <property type="entry name" value="CheC-like_sf"/>
</dbReference>
<feature type="domain" description="CheC-like protein" evidence="3">
    <location>
        <begin position="15"/>
        <end position="47"/>
    </location>
</feature>
<dbReference type="EMBL" id="UOGC01000129">
    <property type="protein sequence ID" value="VAX21907.1"/>
    <property type="molecule type" value="Genomic_DNA"/>
</dbReference>
<accession>A0A3B1CZD9</accession>
<proteinExistence type="predicted"/>
<dbReference type="InterPro" id="IPR050992">
    <property type="entry name" value="CheZ_family_phosphatases"/>
</dbReference>
<name>A0A3B1CZD9_9ZZZZ</name>
<dbReference type="AlphaFoldDB" id="A0A3B1CZD9"/>
<keyword evidence="2" id="KW-0378">Hydrolase</keyword>
<gene>
    <name evidence="4" type="ORF">MNBD_NITROSPINAE01-432</name>
</gene>
<dbReference type="InterPro" id="IPR007597">
    <property type="entry name" value="CheC"/>
</dbReference>
<evidence type="ECO:0000259" key="3">
    <source>
        <dbReference type="Pfam" id="PF04509"/>
    </source>
</evidence>
<dbReference type="SUPFAM" id="SSF103039">
    <property type="entry name" value="CheC-like"/>
    <property type="match status" value="1"/>
</dbReference>
<protein>
    <recommendedName>
        <fullName evidence="3">CheC-like protein domain-containing protein</fullName>
    </recommendedName>
</protein>
<dbReference type="PANTHER" id="PTHR43693:SF1">
    <property type="entry name" value="PROTEIN PHOSPHATASE CHEZ"/>
    <property type="match status" value="1"/>
</dbReference>
<evidence type="ECO:0000313" key="4">
    <source>
        <dbReference type="EMBL" id="VAX21907.1"/>
    </source>
</evidence>
<dbReference type="GO" id="GO:0006935">
    <property type="term" value="P:chemotaxis"/>
    <property type="evidence" value="ECO:0007669"/>
    <property type="project" value="UniProtKB-KW"/>
</dbReference>